<name>A0ABY6RAN6_9ACTN</name>
<proteinExistence type="predicted"/>
<keyword evidence="2" id="KW-1185">Reference proteome</keyword>
<dbReference type="Proteomes" id="UP001164506">
    <property type="component" value="Chromosome"/>
</dbReference>
<dbReference type="EMBL" id="CP084204">
    <property type="protein sequence ID" value="UZX26259.1"/>
    <property type="molecule type" value="Genomic_DNA"/>
</dbReference>
<dbReference type="RefSeq" id="WP_190104709.1">
    <property type="nucleotide sequence ID" value="NZ_BMUH01000009.1"/>
</dbReference>
<evidence type="ECO:0000313" key="2">
    <source>
        <dbReference type="Proteomes" id="UP001164506"/>
    </source>
</evidence>
<protein>
    <submittedName>
        <fullName evidence="1">Uncharacterized protein</fullName>
    </submittedName>
</protein>
<evidence type="ECO:0000313" key="1">
    <source>
        <dbReference type="EMBL" id="UZX26259.1"/>
    </source>
</evidence>
<dbReference type="GeneID" id="95605529"/>
<sequence length="95" mass="10708">MGLSVHVEDLWHGRLDSFCDDAENSFMNLCRRMPADTLCSGVSPYGETLFNSIQLKRLVQELDDPDHLTNPVVAKVIEGALRAIRRTGYLRFIGD</sequence>
<organism evidence="1 2">
    <name type="scientific">Streptomyces tanashiensis</name>
    <dbReference type="NCBI Taxonomy" id="67367"/>
    <lineage>
        <taxon>Bacteria</taxon>
        <taxon>Bacillati</taxon>
        <taxon>Actinomycetota</taxon>
        <taxon>Actinomycetes</taxon>
        <taxon>Kitasatosporales</taxon>
        <taxon>Streptomycetaceae</taxon>
        <taxon>Streptomyces</taxon>
    </lineage>
</organism>
<accession>A0ABY6RAN6</accession>
<reference evidence="1" key="1">
    <citation type="submission" date="2021-09" db="EMBL/GenBank/DDBJ databases">
        <title>Complete genome sequence and metabolic characterization of Streptomyces tanashiensis DSM 731 the producer of antibacterial Kalafungin and diverse secondary metabolites.</title>
        <authorList>
            <person name="Abbasi M.N."/>
            <person name="Anwar M.N."/>
            <person name="Alam K."/>
            <person name="Shoaib M."/>
            <person name="Lin Z."/>
            <person name="Hayat M."/>
            <person name="Ali M.I."/>
            <person name="Malik H.M.T."/>
            <person name="Ahmed I."/>
            <person name="Li A."/>
            <person name="Hailong Wang H."/>
            <person name="Zhang Y."/>
        </authorList>
    </citation>
    <scope>NUCLEOTIDE SEQUENCE</scope>
    <source>
        <strain evidence="1">Kala</strain>
    </source>
</reference>
<gene>
    <name evidence="1" type="ORF">LDH80_38880</name>
</gene>